<dbReference type="GO" id="GO:0005737">
    <property type="term" value="C:cytoplasm"/>
    <property type="evidence" value="ECO:0007669"/>
    <property type="project" value="UniProtKB-SubCell"/>
</dbReference>
<dbReference type="InterPro" id="IPR050464">
    <property type="entry name" value="Zeta_carotene_desat/Oxidored"/>
</dbReference>
<evidence type="ECO:0000256" key="7">
    <source>
        <dbReference type="SAM" id="MobiDB-lite"/>
    </source>
</evidence>
<comment type="cofactor">
    <cofactor evidence="1 6">
        <name>FAD</name>
        <dbReference type="ChEBI" id="CHEBI:57692"/>
    </cofactor>
</comment>
<dbReference type="PANTHER" id="PTHR42923">
    <property type="entry name" value="PROTOPORPHYRINOGEN OXIDASE"/>
    <property type="match status" value="1"/>
</dbReference>
<evidence type="ECO:0000256" key="5">
    <source>
        <dbReference type="ARBA" id="ARBA00023133"/>
    </source>
</evidence>
<keyword evidence="3 6" id="KW-0274">FAD</keyword>
<dbReference type="EC" id="1.3.3.15" evidence="6"/>
<feature type="region of interest" description="Disordered" evidence="7">
    <location>
        <begin position="212"/>
        <end position="239"/>
    </location>
</feature>
<dbReference type="UniPathway" id="UPA00252"/>
<dbReference type="SUPFAM" id="SSF51905">
    <property type="entry name" value="FAD/NAD(P)-binding domain"/>
    <property type="match status" value="1"/>
</dbReference>
<reference evidence="9" key="1">
    <citation type="journal article" date="2020" name="mSystems">
        <title>Genome- and Community-Level Interaction Insights into Carbon Utilization and Element Cycling Functions of Hydrothermarchaeota in Hydrothermal Sediment.</title>
        <authorList>
            <person name="Zhou Z."/>
            <person name="Liu Y."/>
            <person name="Xu W."/>
            <person name="Pan J."/>
            <person name="Luo Z.H."/>
            <person name="Li M."/>
        </authorList>
    </citation>
    <scope>NUCLEOTIDE SEQUENCE [LARGE SCALE GENOMIC DNA]</scope>
    <source>
        <strain evidence="9">SpSt-222</strain>
    </source>
</reference>
<dbReference type="PANTHER" id="PTHR42923:SF3">
    <property type="entry name" value="PROTOPORPHYRINOGEN OXIDASE"/>
    <property type="match status" value="1"/>
</dbReference>
<evidence type="ECO:0000256" key="2">
    <source>
        <dbReference type="ARBA" id="ARBA00022630"/>
    </source>
</evidence>
<comment type="subcellular location">
    <subcellularLocation>
        <location evidence="6">Cytoplasm</location>
    </subcellularLocation>
</comment>
<keyword evidence="4 6" id="KW-0560">Oxidoreductase</keyword>
<dbReference type="Gene3D" id="3.50.50.60">
    <property type="entry name" value="FAD/NAD(P)-binding domain"/>
    <property type="match status" value="1"/>
</dbReference>
<feature type="domain" description="Amine oxidase" evidence="8">
    <location>
        <begin position="14"/>
        <end position="497"/>
    </location>
</feature>
<evidence type="ECO:0000256" key="3">
    <source>
        <dbReference type="ARBA" id="ARBA00022827"/>
    </source>
</evidence>
<gene>
    <name evidence="9" type="primary">hemG</name>
    <name evidence="9" type="ORF">ENP47_08820</name>
</gene>
<dbReference type="InterPro" id="IPR004572">
    <property type="entry name" value="Protoporphyrinogen_oxidase"/>
</dbReference>
<dbReference type="NCBIfam" id="TIGR00562">
    <property type="entry name" value="proto_IX_ox"/>
    <property type="match status" value="1"/>
</dbReference>
<evidence type="ECO:0000256" key="1">
    <source>
        <dbReference type="ARBA" id="ARBA00001974"/>
    </source>
</evidence>
<comment type="catalytic activity">
    <reaction evidence="6">
        <text>coproporphyrinogen III + 3 O2 = coproporphyrin III + 3 H2O2</text>
        <dbReference type="Rhea" id="RHEA:43436"/>
        <dbReference type="ChEBI" id="CHEBI:15379"/>
        <dbReference type="ChEBI" id="CHEBI:16240"/>
        <dbReference type="ChEBI" id="CHEBI:57309"/>
        <dbReference type="ChEBI" id="CHEBI:131725"/>
        <dbReference type="EC" id="1.3.3.15"/>
    </reaction>
</comment>
<dbReference type="InterPro" id="IPR036188">
    <property type="entry name" value="FAD/NAD-bd_sf"/>
</dbReference>
<organism evidence="9">
    <name type="scientific">Thermomicrobium roseum</name>
    <dbReference type="NCBI Taxonomy" id="500"/>
    <lineage>
        <taxon>Bacteria</taxon>
        <taxon>Pseudomonadati</taxon>
        <taxon>Thermomicrobiota</taxon>
        <taxon>Thermomicrobia</taxon>
        <taxon>Thermomicrobiales</taxon>
        <taxon>Thermomicrobiaceae</taxon>
        <taxon>Thermomicrobium</taxon>
    </lineage>
</organism>
<evidence type="ECO:0000256" key="4">
    <source>
        <dbReference type="ARBA" id="ARBA00023002"/>
    </source>
</evidence>
<comment type="caution">
    <text evidence="9">The sequence shown here is derived from an EMBL/GenBank/DDBJ whole genome shotgun (WGS) entry which is preliminary data.</text>
</comment>
<dbReference type="Gene3D" id="3.90.660.20">
    <property type="entry name" value="Protoporphyrinogen oxidase, mitochondrial, domain 2"/>
    <property type="match status" value="1"/>
</dbReference>
<dbReference type="GO" id="GO:0006783">
    <property type="term" value="P:heme biosynthetic process"/>
    <property type="evidence" value="ECO:0007669"/>
    <property type="project" value="UniProtKB-UniRule"/>
</dbReference>
<dbReference type="Gene3D" id="1.10.3110.10">
    <property type="entry name" value="protoporphyrinogen ix oxidase, domain 3"/>
    <property type="match status" value="1"/>
</dbReference>
<keyword evidence="5 6" id="KW-0350">Heme biosynthesis</keyword>
<dbReference type="AlphaFoldDB" id="A0A7C1JKZ4"/>
<accession>A0A7C1JKZ4</accession>
<evidence type="ECO:0000256" key="6">
    <source>
        <dbReference type="RuleBase" id="RU364052"/>
    </source>
</evidence>
<comment type="similarity">
    <text evidence="6">Belongs to the protoporphyrinogen/coproporphyrinogen oxidase family. Coproporphyrinogen III oxidase subfamily.</text>
</comment>
<protein>
    <recommendedName>
        <fullName evidence="6">Coproporphyrinogen III oxidase</fullName>
        <ecNumber evidence="6">1.3.3.15</ecNumber>
    </recommendedName>
</protein>
<dbReference type="InterPro" id="IPR002937">
    <property type="entry name" value="Amino_oxidase"/>
</dbReference>
<keyword evidence="2 6" id="KW-0285">Flavoprotein</keyword>
<keyword evidence="6" id="KW-0963">Cytoplasm</keyword>
<evidence type="ECO:0000313" key="9">
    <source>
        <dbReference type="EMBL" id="HEF65684.1"/>
    </source>
</evidence>
<dbReference type="GO" id="GO:0004729">
    <property type="term" value="F:oxygen-dependent protoporphyrinogen oxidase activity"/>
    <property type="evidence" value="ECO:0007669"/>
    <property type="project" value="UniProtKB-UniRule"/>
</dbReference>
<dbReference type="EMBL" id="DSJL01000011">
    <property type="protein sequence ID" value="HEF65684.1"/>
    <property type="molecule type" value="Genomic_DNA"/>
</dbReference>
<comment type="function">
    <text evidence="6">Involved in coproporphyrin-dependent heme b biosynthesis. Catalyzes the oxidation of coproporphyrinogen III to coproporphyrin III.</text>
</comment>
<comment type="pathway">
    <text evidence="6">Porphyrin-containing compound metabolism; protoheme biosynthesis.</text>
</comment>
<name>A0A7C1JKZ4_THERO</name>
<dbReference type="Pfam" id="PF01593">
    <property type="entry name" value="Amino_oxidase"/>
    <property type="match status" value="1"/>
</dbReference>
<dbReference type="SUPFAM" id="SSF54373">
    <property type="entry name" value="FAD-linked reductases, C-terminal domain"/>
    <property type="match status" value="1"/>
</dbReference>
<sequence>MSSQVEIAVIGGGIAGLAAAWELERLSPAVRVTLVEASGRLGGWIRTERWGEVLIEHGPDSWVASKPSATELVCALGLTQELIGLRSDRAGASIVRHGQIVPLPDGLSLLVPTRLGSLLGSPLLSPWGKLRVLGEFLVPPRRDEADESLAAFVRRRFGREFYEQVAEPLLAGIYGGDAEQLSLLATYPQFRELEQRAGSLLRAIVRGATRYAMSQPREPSSAARELEKSSLKRVTVQRPHVKDPQTVQESVSCLPRSPFLTLRGGMEQLVLATVASFRHTNLRLGVAATNIRARATGFTVEFVDGTELEVDGVVLAVPAWKAAELLQEFDPESTELLRAIPYTSSAAVTLVYEREALEPVARNRGFLVPAREGRPISAVTWVTNKFEGRAPEHLAVARVFFRGNRGWSAGDAVPEALVAVALRELRALTGVRAEPLHAVVSDHERALPQYLVGHRTRVTTLRRRLANWPALALAGAAYDGVGVPDCIASGQRAARAVAAALGLCQTQRPS</sequence>
<evidence type="ECO:0000259" key="8">
    <source>
        <dbReference type="Pfam" id="PF01593"/>
    </source>
</evidence>
<proteinExistence type="inferred from homology"/>